<dbReference type="InterPro" id="IPR036322">
    <property type="entry name" value="WD40_repeat_dom_sf"/>
</dbReference>
<dbReference type="STRING" id="765257.A0A0C9YPG0"/>
<feature type="domain" description="WDHD1 first WD40" evidence="9">
    <location>
        <begin position="9"/>
        <end position="304"/>
    </location>
</feature>
<dbReference type="PROSITE" id="PS00678">
    <property type="entry name" value="WD_REPEATS_1"/>
    <property type="match status" value="2"/>
</dbReference>
<dbReference type="Proteomes" id="UP000054018">
    <property type="component" value="Unassembled WGS sequence"/>
</dbReference>
<dbReference type="InterPro" id="IPR001680">
    <property type="entry name" value="WD40_rpt"/>
</dbReference>
<dbReference type="GO" id="GO:0003682">
    <property type="term" value="F:chromatin binding"/>
    <property type="evidence" value="ECO:0007669"/>
    <property type="project" value="TreeGrafter"/>
</dbReference>
<keyword evidence="4" id="KW-0539">Nucleus</keyword>
<feature type="region of interest" description="Disordered" evidence="6">
    <location>
        <begin position="312"/>
        <end position="346"/>
    </location>
</feature>
<keyword evidence="2 5" id="KW-0853">WD repeat</keyword>
<dbReference type="Pfam" id="PF20946">
    <property type="entry name" value="Ctf4_C"/>
    <property type="match status" value="1"/>
</dbReference>
<dbReference type="Gene3D" id="2.130.10.10">
    <property type="entry name" value="YVTN repeat-like/Quinoprotein amine dehydrogenase"/>
    <property type="match status" value="2"/>
</dbReference>
<protein>
    <recommendedName>
        <fullName evidence="12">Minichromosome loss protein Mcl1 middle region domain-containing protein</fullName>
    </recommendedName>
</protein>
<sequence length="959" mass="106094">MASKTLTNSAHEPGYTCITFSRDGKLSYTGGSDSLVRIWNMDKDQYQEPEVAYEADEGITTVASSNDYWLSGSHDSEVRSYVHGKPDLHGLISKAAGVSIRDLAVDPAGKRVAIATDETTVKVVDIKEITNVISLAGHRKCVRKVTWHPSGNLLTTSSADGTVSVWDISGPEPRVEKTIDGVIPAVSDPESTDFMHDCSVVWHPSGGHFYVSSRTHDIVVISRPNWDRLPSFSDSSITSAITALALSVNGLYLASACKEEIAIWSTQTKRILWRHAGTPNAIITQLAFSPSQNLLAWTDNEGILTWWREPVPAGSPDPIKQSGAANPQGGSTKHKVPATSWGTDDDVNISSVDSKGIAAGENGDGNEYGDDWIIDDLGDGMEDEAEGNGKTEGENKFVKEMVSITKAQPAFQPGSTPMQNKRCYLAYNTVGVIEVADQDTHHIVTVDFHDRSARKGYHFTDHFKYDVAYLGMLFFLCERGALFACPPEQEHPAQVLYKPYGTWSSQGDWEYVLPPNHRVLGLAAGGERPTKSLRDPSSSGGDIQGLGNVVVATSAGDLTFLSGSGMERIVLGLEGEFVSMAAAEEYVLVVHRPGATTIDGSQGLTATLISFEEFEVLQEKPLPIPKGHVLKWIGITDEGVPAIYDSSGHMHIMINFRRPNRASWARILDANTLERKQNRDESYWPVGLSKDILMCIILKGRQEHPGFPRPLIQELPVRMPFRNKNSADASIEESVARERVFIDLARDGLEDELTNSELDKREIELDKSLIRLIQSACKTDKAPRAIELTKRLHFAHSISAASQLAGFYRLLGLQEKIDAIKRWREEQEVTPLETVRERRRELEQEDRYMKAPKKPFQDFEPPRKIDRPALARPAAVVEHTEFTASNATARAVRTRVEAEEHSWTPPPEGKRKRDAEDEAGVKDLEREHHKRCAVGEASTPIPSPKSEVFLEMRRLCGPN</sequence>
<reference evidence="11" key="2">
    <citation type="submission" date="2015-01" db="EMBL/GenBank/DDBJ databases">
        <title>Evolutionary Origins and Diversification of the Mycorrhizal Mutualists.</title>
        <authorList>
            <consortium name="DOE Joint Genome Institute"/>
            <consortium name="Mycorrhizal Genomics Consortium"/>
            <person name="Kohler A."/>
            <person name="Kuo A."/>
            <person name="Nagy L.G."/>
            <person name="Floudas D."/>
            <person name="Copeland A."/>
            <person name="Barry K.W."/>
            <person name="Cichocki N."/>
            <person name="Veneault-Fourrey C."/>
            <person name="LaButti K."/>
            <person name="Lindquist E.A."/>
            <person name="Lipzen A."/>
            <person name="Lundell T."/>
            <person name="Morin E."/>
            <person name="Murat C."/>
            <person name="Riley R."/>
            <person name="Ohm R."/>
            <person name="Sun H."/>
            <person name="Tunlid A."/>
            <person name="Henrissat B."/>
            <person name="Grigoriev I.V."/>
            <person name="Hibbett D.S."/>
            <person name="Martin F."/>
        </authorList>
    </citation>
    <scope>NUCLEOTIDE SEQUENCE [LARGE SCALE GENOMIC DNA]</scope>
    <source>
        <strain evidence="11">441</strain>
    </source>
</reference>
<keyword evidence="11" id="KW-1185">Reference proteome</keyword>
<dbReference type="PANTHER" id="PTHR19932">
    <property type="entry name" value="WD REPEAT AND HMG-BOX DNA BINDING PROTEIN"/>
    <property type="match status" value="1"/>
</dbReference>
<organism evidence="10 11">
    <name type="scientific">Pisolithus microcarpus 441</name>
    <dbReference type="NCBI Taxonomy" id="765257"/>
    <lineage>
        <taxon>Eukaryota</taxon>
        <taxon>Fungi</taxon>
        <taxon>Dikarya</taxon>
        <taxon>Basidiomycota</taxon>
        <taxon>Agaricomycotina</taxon>
        <taxon>Agaricomycetes</taxon>
        <taxon>Agaricomycetidae</taxon>
        <taxon>Boletales</taxon>
        <taxon>Sclerodermatineae</taxon>
        <taxon>Pisolithaceae</taxon>
        <taxon>Pisolithus</taxon>
    </lineage>
</organism>
<dbReference type="InterPro" id="IPR022100">
    <property type="entry name" value="WDHD1/CFT4_beta-prop_2nd"/>
</dbReference>
<dbReference type="AlphaFoldDB" id="A0A0C9YPG0"/>
<evidence type="ECO:0000256" key="6">
    <source>
        <dbReference type="SAM" id="MobiDB-lite"/>
    </source>
</evidence>
<dbReference type="SMART" id="SM00320">
    <property type="entry name" value="WD40"/>
    <property type="match status" value="7"/>
</dbReference>
<dbReference type="SUPFAM" id="SSF50978">
    <property type="entry name" value="WD40 repeat-like"/>
    <property type="match status" value="1"/>
</dbReference>
<dbReference type="HOGENOM" id="CLU_004219_1_0_1"/>
<proteinExistence type="predicted"/>
<evidence type="ECO:0000256" key="4">
    <source>
        <dbReference type="ARBA" id="ARBA00023242"/>
    </source>
</evidence>
<dbReference type="EMBL" id="KN833698">
    <property type="protein sequence ID" value="KIK26935.1"/>
    <property type="molecule type" value="Genomic_DNA"/>
</dbReference>
<dbReference type="OrthoDB" id="427368at2759"/>
<evidence type="ECO:0008006" key="12">
    <source>
        <dbReference type="Google" id="ProtNLM"/>
    </source>
</evidence>
<evidence type="ECO:0000259" key="8">
    <source>
        <dbReference type="Pfam" id="PF20946"/>
    </source>
</evidence>
<evidence type="ECO:0000256" key="5">
    <source>
        <dbReference type="PROSITE-ProRule" id="PRU00221"/>
    </source>
</evidence>
<evidence type="ECO:0000256" key="2">
    <source>
        <dbReference type="ARBA" id="ARBA00022574"/>
    </source>
</evidence>
<evidence type="ECO:0000259" key="7">
    <source>
        <dbReference type="Pfam" id="PF12341"/>
    </source>
</evidence>
<evidence type="ECO:0000313" key="10">
    <source>
        <dbReference type="EMBL" id="KIK26935.1"/>
    </source>
</evidence>
<evidence type="ECO:0000259" key="9">
    <source>
        <dbReference type="Pfam" id="PF24817"/>
    </source>
</evidence>
<feature type="domain" description="WDHD1/CFT4 second beta-propeller" evidence="7">
    <location>
        <begin position="410"/>
        <end position="720"/>
    </location>
</feature>
<feature type="repeat" description="WD" evidence="5">
    <location>
        <begin position="8"/>
        <end position="49"/>
    </location>
</feature>
<dbReference type="InterPro" id="IPR048591">
    <property type="entry name" value="WDHD1/CFT4_hel"/>
</dbReference>
<feature type="repeat" description="WD" evidence="5">
    <location>
        <begin position="135"/>
        <end position="169"/>
    </location>
</feature>
<reference evidence="10 11" key="1">
    <citation type="submission" date="2014-04" db="EMBL/GenBank/DDBJ databases">
        <authorList>
            <consortium name="DOE Joint Genome Institute"/>
            <person name="Kuo A."/>
            <person name="Kohler A."/>
            <person name="Costa M.D."/>
            <person name="Nagy L.G."/>
            <person name="Floudas D."/>
            <person name="Copeland A."/>
            <person name="Barry K.W."/>
            <person name="Cichocki N."/>
            <person name="Veneault-Fourrey C."/>
            <person name="LaButti K."/>
            <person name="Lindquist E.A."/>
            <person name="Lipzen A."/>
            <person name="Lundell T."/>
            <person name="Morin E."/>
            <person name="Murat C."/>
            <person name="Sun H."/>
            <person name="Tunlid A."/>
            <person name="Henrissat B."/>
            <person name="Grigoriev I.V."/>
            <person name="Hibbett D.S."/>
            <person name="Martin F."/>
            <person name="Nordberg H.P."/>
            <person name="Cantor M.N."/>
            <person name="Hua S.X."/>
        </authorList>
    </citation>
    <scope>NUCLEOTIDE SEQUENCE [LARGE SCALE GENOMIC DNA]</scope>
    <source>
        <strain evidence="10 11">441</strain>
    </source>
</reference>
<dbReference type="InterPro" id="IPR057646">
    <property type="entry name" value="WD40_WDHD1_1st"/>
</dbReference>
<feature type="region of interest" description="Disordered" evidence="6">
    <location>
        <begin position="893"/>
        <end position="946"/>
    </location>
</feature>
<evidence type="ECO:0000256" key="3">
    <source>
        <dbReference type="ARBA" id="ARBA00022737"/>
    </source>
</evidence>
<evidence type="ECO:0000313" key="11">
    <source>
        <dbReference type="Proteomes" id="UP000054018"/>
    </source>
</evidence>
<dbReference type="Pfam" id="PF12341">
    <property type="entry name" value="Mcl1_mid"/>
    <property type="match status" value="1"/>
</dbReference>
<dbReference type="GO" id="GO:0006281">
    <property type="term" value="P:DNA repair"/>
    <property type="evidence" value="ECO:0007669"/>
    <property type="project" value="TreeGrafter"/>
</dbReference>
<dbReference type="InterPro" id="IPR015943">
    <property type="entry name" value="WD40/YVTN_repeat-like_dom_sf"/>
</dbReference>
<dbReference type="GO" id="GO:0006261">
    <property type="term" value="P:DNA-templated DNA replication"/>
    <property type="evidence" value="ECO:0007669"/>
    <property type="project" value="TreeGrafter"/>
</dbReference>
<gene>
    <name evidence="10" type="ORF">PISMIDRAFT_93879</name>
</gene>
<dbReference type="PANTHER" id="PTHR19932:SF10">
    <property type="entry name" value="WD REPEAT AND HMG-BOX DNA-BINDING PROTEIN 1"/>
    <property type="match status" value="1"/>
</dbReference>
<keyword evidence="3" id="KW-0677">Repeat</keyword>
<comment type="subcellular location">
    <subcellularLocation>
        <location evidence="1">Nucleus</location>
    </subcellularLocation>
</comment>
<dbReference type="PROSITE" id="PS50294">
    <property type="entry name" value="WD_REPEATS_REGION"/>
    <property type="match status" value="2"/>
</dbReference>
<dbReference type="Pfam" id="PF24817">
    <property type="entry name" value="WD40_WDHD1_1st"/>
    <property type="match status" value="1"/>
</dbReference>
<name>A0A0C9YPG0_9AGAM</name>
<dbReference type="GO" id="GO:0000278">
    <property type="term" value="P:mitotic cell cycle"/>
    <property type="evidence" value="ECO:0007669"/>
    <property type="project" value="TreeGrafter"/>
</dbReference>
<dbReference type="PROSITE" id="PS50082">
    <property type="entry name" value="WD_REPEATS_2"/>
    <property type="match status" value="2"/>
</dbReference>
<accession>A0A0C9YPG0</accession>
<dbReference type="InterPro" id="IPR019775">
    <property type="entry name" value="WD40_repeat_CS"/>
</dbReference>
<feature type="compositionally biased region" description="Basic and acidic residues" evidence="6">
    <location>
        <begin position="894"/>
        <end position="927"/>
    </location>
</feature>
<feature type="domain" description="WDHD1/CFT4 helical bundle" evidence="8">
    <location>
        <begin position="731"/>
        <end position="826"/>
    </location>
</feature>
<evidence type="ECO:0000256" key="1">
    <source>
        <dbReference type="ARBA" id="ARBA00004123"/>
    </source>
</evidence>
<dbReference type="GO" id="GO:0043596">
    <property type="term" value="C:nuclear replication fork"/>
    <property type="evidence" value="ECO:0007669"/>
    <property type="project" value="TreeGrafter"/>
</dbReference>